<dbReference type="GO" id="GO:0003964">
    <property type="term" value="F:RNA-directed DNA polymerase activity"/>
    <property type="evidence" value="ECO:0007669"/>
    <property type="project" value="UniProtKB-KW"/>
</dbReference>
<evidence type="ECO:0000256" key="2">
    <source>
        <dbReference type="ARBA" id="ARBA00022695"/>
    </source>
</evidence>
<dbReference type="Pfam" id="PF17917">
    <property type="entry name" value="RT_RNaseH"/>
    <property type="match status" value="1"/>
</dbReference>
<dbReference type="GO" id="GO:0016787">
    <property type="term" value="F:hydrolase activity"/>
    <property type="evidence" value="ECO:0007669"/>
    <property type="project" value="UniProtKB-KW"/>
</dbReference>
<dbReference type="PANTHER" id="PTHR37984">
    <property type="entry name" value="PROTEIN CBG26694"/>
    <property type="match status" value="1"/>
</dbReference>
<evidence type="ECO:0000256" key="4">
    <source>
        <dbReference type="ARBA" id="ARBA00022759"/>
    </source>
</evidence>
<keyword evidence="3" id="KW-0540">Nuclease</keyword>
<keyword evidence="9" id="KW-1185">Reference proteome</keyword>
<dbReference type="InterPro" id="IPR043502">
    <property type="entry name" value="DNA/RNA_pol_sf"/>
</dbReference>
<evidence type="ECO:0000313" key="9">
    <source>
        <dbReference type="Proteomes" id="UP000299102"/>
    </source>
</evidence>
<evidence type="ECO:0000259" key="7">
    <source>
        <dbReference type="Pfam" id="PF17917"/>
    </source>
</evidence>
<dbReference type="SUPFAM" id="SSF53098">
    <property type="entry name" value="Ribonuclease H-like"/>
    <property type="match status" value="1"/>
</dbReference>
<dbReference type="GO" id="GO:0003676">
    <property type="term" value="F:nucleic acid binding"/>
    <property type="evidence" value="ECO:0007669"/>
    <property type="project" value="InterPro"/>
</dbReference>
<comment type="caution">
    <text evidence="8">The sequence shown here is derived from an EMBL/GenBank/DDBJ whole genome shotgun (WGS) entry which is preliminary data.</text>
</comment>
<dbReference type="GO" id="GO:0042575">
    <property type="term" value="C:DNA polymerase complex"/>
    <property type="evidence" value="ECO:0007669"/>
    <property type="project" value="UniProtKB-ARBA"/>
</dbReference>
<keyword evidence="6" id="KW-0695">RNA-directed DNA polymerase</keyword>
<keyword evidence="2" id="KW-0548">Nucleotidyltransferase</keyword>
<dbReference type="AlphaFoldDB" id="A0A4C1Z7C7"/>
<reference evidence="8 9" key="1">
    <citation type="journal article" date="2019" name="Commun. Biol.">
        <title>The bagworm genome reveals a unique fibroin gene that provides high tensile strength.</title>
        <authorList>
            <person name="Kono N."/>
            <person name="Nakamura H."/>
            <person name="Ohtoshi R."/>
            <person name="Tomita M."/>
            <person name="Numata K."/>
            <person name="Arakawa K."/>
        </authorList>
    </citation>
    <scope>NUCLEOTIDE SEQUENCE [LARGE SCALE GENOMIC DNA]</scope>
</reference>
<keyword evidence="4" id="KW-0255">Endonuclease</keyword>
<name>A0A4C1Z7C7_EUMVA</name>
<feature type="domain" description="Reverse transcriptase RNase H-like" evidence="7">
    <location>
        <begin position="28"/>
        <end position="112"/>
    </location>
</feature>
<sequence length="234" mass="27146">MRVKKFKLVSVHANWEKCAFTHESVSLFTLRIDTSNYALDAGLLQGEGKDERPIKCASRLVNNAEHYSIERERNEALAVVRAVERFRSYLDGQPIIIRSYHQPLRWLLSSISPIARAVTTVRFAQLFAIYPQSPKQRRRREQYDPEVEVIIKQHKVIDEVATDRVISDNGVQFVSAIMHQCMAVLDMKHNFVLLHHPEANLEERKNRDLKAMLAQLVEEDHTSWAEKLSMTRIT</sequence>
<evidence type="ECO:0000256" key="6">
    <source>
        <dbReference type="ARBA" id="ARBA00022918"/>
    </source>
</evidence>
<keyword evidence="5" id="KW-0378">Hydrolase</keyword>
<dbReference type="STRING" id="151549.A0A4C1Z7C7"/>
<dbReference type="SUPFAM" id="SSF56672">
    <property type="entry name" value="DNA/RNA polymerases"/>
    <property type="match status" value="1"/>
</dbReference>
<accession>A0A4C1Z7C7</accession>
<dbReference type="OrthoDB" id="425619at2759"/>
<evidence type="ECO:0000256" key="1">
    <source>
        <dbReference type="ARBA" id="ARBA00022679"/>
    </source>
</evidence>
<dbReference type="Gene3D" id="3.30.420.10">
    <property type="entry name" value="Ribonuclease H-like superfamily/Ribonuclease H"/>
    <property type="match status" value="1"/>
</dbReference>
<dbReference type="GO" id="GO:0004519">
    <property type="term" value="F:endonuclease activity"/>
    <property type="evidence" value="ECO:0007669"/>
    <property type="project" value="UniProtKB-KW"/>
</dbReference>
<keyword evidence="1" id="KW-0808">Transferase</keyword>
<dbReference type="InterPro" id="IPR012337">
    <property type="entry name" value="RNaseH-like_sf"/>
</dbReference>
<gene>
    <name evidence="8" type="primary">pol</name>
    <name evidence="8" type="ORF">EVAR_12635_1</name>
</gene>
<dbReference type="PANTHER" id="PTHR37984:SF5">
    <property type="entry name" value="PROTEIN NYNRIN-LIKE"/>
    <property type="match status" value="1"/>
</dbReference>
<organism evidence="8 9">
    <name type="scientific">Eumeta variegata</name>
    <name type="common">Bagworm moth</name>
    <name type="synonym">Eumeta japonica</name>
    <dbReference type="NCBI Taxonomy" id="151549"/>
    <lineage>
        <taxon>Eukaryota</taxon>
        <taxon>Metazoa</taxon>
        <taxon>Ecdysozoa</taxon>
        <taxon>Arthropoda</taxon>
        <taxon>Hexapoda</taxon>
        <taxon>Insecta</taxon>
        <taxon>Pterygota</taxon>
        <taxon>Neoptera</taxon>
        <taxon>Endopterygota</taxon>
        <taxon>Lepidoptera</taxon>
        <taxon>Glossata</taxon>
        <taxon>Ditrysia</taxon>
        <taxon>Tineoidea</taxon>
        <taxon>Psychidae</taxon>
        <taxon>Oiketicinae</taxon>
        <taxon>Eumeta</taxon>
    </lineage>
</organism>
<evidence type="ECO:0000313" key="8">
    <source>
        <dbReference type="EMBL" id="GBP84496.1"/>
    </source>
</evidence>
<evidence type="ECO:0000256" key="5">
    <source>
        <dbReference type="ARBA" id="ARBA00022801"/>
    </source>
</evidence>
<dbReference type="InterPro" id="IPR041373">
    <property type="entry name" value="RT_RNaseH"/>
</dbReference>
<dbReference type="EMBL" id="BGZK01001683">
    <property type="protein sequence ID" value="GBP84496.1"/>
    <property type="molecule type" value="Genomic_DNA"/>
</dbReference>
<protein>
    <submittedName>
        <fullName evidence="8">Retrovirus-related Pol polyprotein from transposon 297</fullName>
    </submittedName>
</protein>
<evidence type="ECO:0000256" key="3">
    <source>
        <dbReference type="ARBA" id="ARBA00022722"/>
    </source>
</evidence>
<dbReference type="InterPro" id="IPR050951">
    <property type="entry name" value="Retrovirus_Pol_polyprotein"/>
</dbReference>
<dbReference type="InterPro" id="IPR036397">
    <property type="entry name" value="RNaseH_sf"/>
</dbReference>
<dbReference type="Proteomes" id="UP000299102">
    <property type="component" value="Unassembled WGS sequence"/>
</dbReference>
<proteinExistence type="predicted"/>